<organism evidence="3 4">
    <name type="scientific">Fuerstiella marisgermanici</name>
    <dbReference type="NCBI Taxonomy" id="1891926"/>
    <lineage>
        <taxon>Bacteria</taxon>
        <taxon>Pseudomonadati</taxon>
        <taxon>Planctomycetota</taxon>
        <taxon>Planctomycetia</taxon>
        <taxon>Planctomycetales</taxon>
        <taxon>Planctomycetaceae</taxon>
        <taxon>Fuerstiella</taxon>
    </lineage>
</organism>
<dbReference type="PANTHER" id="PTHR37464:SF1">
    <property type="entry name" value="BLL2463 PROTEIN"/>
    <property type="match status" value="1"/>
</dbReference>
<keyword evidence="1" id="KW-0472">Membrane</keyword>
<dbReference type="Gene3D" id="2.60.40.10">
    <property type="entry name" value="Immunoglobulins"/>
    <property type="match status" value="1"/>
</dbReference>
<protein>
    <recommendedName>
        <fullName evidence="2">Aerotolerance regulator N-terminal domain-containing protein</fullName>
    </recommendedName>
</protein>
<reference evidence="3 4" key="1">
    <citation type="journal article" date="2016" name="Front. Microbiol.">
        <title>Fuerstia marisgermanicae gen. nov., sp. nov., an Unusual Member of the Phylum Planctomycetes from the German Wadden Sea.</title>
        <authorList>
            <person name="Kohn T."/>
            <person name="Heuer A."/>
            <person name="Jogler M."/>
            <person name="Vollmers J."/>
            <person name="Boedeker C."/>
            <person name="Bunk B."/>
            <person name="Rast P."/>
            <person name="Borchert D."/>
            <person name="Glockner I."/>
            <person name="Freese H.M."/>
            <person name="Klenk H.P."/>
            <person name="Overmann J."/>
            <person name="Kaster A.K."/>
            <person name="Rohde M."/>
            <person name="Wiegand S."/>
            <person name="Jogler C."/>
        </authorList>
    </citation>
    <scope>NUCLEOTIDE SEQUENCE [LARGE SCALE GENOMIC DNA]</scope>
    <source>
        <strain evidence="3 4">NH11</strain>
    </source>
</reference>
<evidence type="ECO:0000313" key="4">
    <source>
        <dbReference type="Proteomes" id="UP000187735"/>
    </source>
</evidence>
<keyword evidence="1" id="KW-1133">Transmembrane helix</keyword>
<accession>A0A1P8W9Y5</accession>
<dbReference type="NCBIfam" id="TIGR02226">
    <property type="entry name" value="two_anch"/>
    <property type="match status" value="1"/>
</dbReference>
<dbReference type="KEGG" id="fmr:Fuma_00440"/>
<dbReference type="RefSeq" id="WP_077022691.1">
    <property type="nucleotide sequence ID" value="NZ_CP017641.1"/>
</dbReference>
<dbReference type="AlphaFoldDB" id="A0A1P8W9Y5"/>
<feature type="transmembrane region" description="Helical" evidence="1">
    <location>
        <begin position="62"/>
        <end position="84"/>
    </location>
</feature>
<gene>
    <name evidence="3" type="ORF">Fuma_00440</name>
</gene>
<dbReference type="EMBL" id="CP017641">
    <property type="protein sequence ID" value="APZ90856.1"/>
    <property type="molecule type" value="Genomic_DNA"/>
</dbReference>
<keyword evidence="4" id="KW-1185">Reference proteome</keyword>
<dbReference type="Proteomes" id="UP000187735">
    <property type="component" value="Chromosome"/>
</dbReference>
<dbReference type="STRING" id="1891926.Fuma_00440"/>
<evidence type="ECO:0000313" key="3">
    <source>
        <dbReference type="EMBL" id="APZ90856.1"/>
    </source>
</evidence>
<evidence type="ECO:0000256" key="1">
    <source>
        <dbReference type="SAM" id="Phobius"/>
    </source>
</evidence>
<dbReference type="PANTHER" id="PTHR37464">
    <property type="entry name" value="BLL2463 PROTEIN"/>
    <property type="match status" value="1"/>
</dbReference>
<dbReference type="InterPro" id="IPR024163">
    <property type="entry name" value="Aerotolerance_reg_N"/>
</dbReference>
<dbReference type="Gene3D" id="3.40.50.880">
    <property type="match status" value="1"/>
</dbReference>
<dbReference type="InterPro" id="IPR011933">
    <property type="entry name" value="Double_TM_dom"/>
</dbReference>
<sequence length="765" mass="83513">MSWLSQFFLNPAFVLPGAALASVPIIIHLLSRLRYKKVKFAAMEFLLQSDELNRRRLIIEQLLLLFLRVLAVLLIVFLLARLVLDPSRLMLLRGATTHHVLILDDTLSMRQKSDNETVFQQALATLEKMVSQGSSGSGSLRATVITMTQPDRPLVTDRALDNALIQELIPRLRNLTCSYTSASPAPALAAAENILSGDGGVAPQVHVLTDLRKADWSGQPEVTAALKSLDAIDAQVSLIQVARDAADNVVLSGMTSETLAVAVGVPWRVQLTFRNHAEQKSSGLRAAVYVDGNSLPVKVLLPDIEPGEEAAIDHDITFNAAGHREVEVRLEEDALDEDNSRFLVVDVTDKRSILVVDDEARQEDAGYVSTALSADPQLTGLAADVRRSDVLTSEDLSGYDCIYLLNIRELPADATQLLAKYVSNGGGIAWFPDDQANSTWYNTTLRSADVNLFPVPLGTVAAIPKPVQGEEPQFQHPVFEQHPVFAIYNIPDSPFADALQVSQWFQVQDATTADSGGSDAPAGRKNYEVLARLKNGDPIIFEHSVGTGRIITFLTTAGRRWTNWPIAPAAPGYVVTHLLLHQYLQKPTESVQIRELGDALKLEWPVSEFTESIEVFLPFADEETAANSFLRLQATPVSAAEASDGADESSSEAAEERLAVSIPQADRPGVYRVKRFQLEGESKETWLALSVPASESNLAIADASDVETQVESGHVRVITADVADELSASDAGREMRWLLLGLLVFALIGEQLLSLRMSFHPEVKS</sequence>
<proteinExistence type="predicted"/>
<evidence type="ECO:0000259" key="2">
    <source>
        <dbReference type="Pfam" id="PF07584"/>
    </source>
</evidence>
<dbReference type="OrthoDB" id="237862at2"/>
<dbReference type="Pfam" id="PF07584">
    <property type="entry name" value="BatA"/>
    <property type="match status" value="1"/>
</dbReference>
<dbReference type="InterPro" id="IPR013783">
    <property type="entry name" value="Ig-like_fold"/>
</dbReference>
<feature type="domain" description="Aerotolerance regulator N-terminal" evidence="2">
    <location>
        <begin position="8"/>
        <end position="81"/>
    </location>
</feature>
<dbReference type="InterPro" id="IPR029062">
    <property type="entry name" value="Class_I_gatase-like"/>
</dbReference>
<feature type="transmembrane region" description="Helical" evidence="1">
    <location>
        <begin position="12"/>
        <end position="30"/>
    </location>
</feature>
<keyword evidence="1" id="KW-0812">Transmembrane</keyword>
<name>A0A1P8W9Y5_9PLAN</name>
<dbReference type="SUPFAM" id="SSF52317">
    <property type="entry name" value="Class I glutamine amidotransferase-like"/>
    <property type="match status" value="1"/>
</dbReference>